<keyword evidence="2" id="KW-0812">Transmembrane</keyword>
<evidence type="ECO:0008006" key="5">
    <source>
        <dbReference type="Google" id="ProtNLM"/>
    </source>
</evidence>
<evidence type="ECO:0000256" key="2">
    <source>
        <dbReference type="SAM" id="Phobius"/>
    </source>
</evidence>
<keyword evidence="4" id="KW-1185">Reference proteome</keyword>
<reference evidence="3 4" key="1">
    <citation type="submission" date="2020-08" db="EMBL/GenBank/DDBJ databases">
        <title>Cohnella phylogeny.</title>
        <authorList>
            <person name="Dunlap C."/>
        </authorList>
    </citation>
    <scope>NUCLEOTIDE SEQUENCE [LARGE SCALE GENOMIC DNA]</scope>
    <source>
        <strain evidence="3 4">CBP 2801</strain>
    </source>
</reference>
<evidence type="ECO:0000313" key="3">
    <source>
        <dbReference type="EMBL" id="MBB6735041.1"/>
    </source>
</evidence>
<feature type="transmembrane region" description="Helical" evidence="2">
    <location>
        <begin position="6"/>
        <end position="28"/>
    </location>
</feature>
<evidence type="ECO:0000313" key="4">
    <source>
        <dbReference type="Proteomes" id="UP000564644"/>
    </source>
</evidence>
<keyword evidence="2" id="KW-1133">Transmembrane helix</keyword>
<gene>
    <name evidence="3" type="ORF">H7C18_29420</name>
</gene>
<name>A0A7X0SS98_9BACL</name>
<comment type="caution">
    <text evidence="3">The sequence shown here is derived from an EMBL/GenBank/DDBJ whole genome shotgun (WGS) entry which is preliminary data.</text>
</comment>
<protein>
    <recommendedName>
        <fullName evidence="5">DUF948 domain-containing protein</fullName>
    </recommendedName>
</protein>
<dbReference type="AlphaFoldDB" id="A0A7X0SS98"/>
<dbReference type="EMBL" id="JACJVO010000040">
    <property type="protein sequence ID" value="MBB6735041.1"/>
    <property type="molecule type" value="Genomic_DNA"/>
</dbReference>
<accession>A0A7X0SS98</accession>
<sequence length="160" mass="17265">MAWDWAAYSVAAACLAAAAALLIAAVAIGRMLRRWDATLARLERETETTLAQWRRLGSEAADAAERCRRGLEGFERLAEGGRALGAAAEKAAKTAADAVSRWTDRVGDSLAAEEKRTPRHASGPDWAEMGMSLWQALRQRLAGVPNEGEASRDGDADEER</sequence>
<dbReference type="Proteomes" id="UP000564644">
    <property type="component" value="Unassembled WGS sequence"/>
</dbReference>
<proteinExistence type="predicted"/>
<evidence type="ECO:0000256" key="1">
    <source>
        <dbReference type="SAM" id="MobiDB-lite"/>
    </source>
</evidence>
<organism evidence="3 4">
    <name type="scientific">Cohnella zeiphila</name>
    <dbReference type="NCBI Taxonomy" id="2761120"/>
    <lineage>
        <taxon>Bacteria</taxon>
        <taxon>Bacillati</taxon>
        <taxon>Bacillota</taxon>
        <taxon>Bacilli</taxon>
        <taxon>Bacillales</taxon>
        <taxon>Paenibacillaceae</taxon>
        <taxon>Cohnella</taxon>
    </lineage>
</organism>
<feature type="region of interest" description="Disordered" evidence="1">
    <location>
        <begin position="139"/>
        <end position="160"/>
    </location>
</feature>
<keyword evidence="2" id="KW-0472">Membrane</keyword>
<dbReference type="RefSeq" id="WP_185132696.1">
    <property type="nucleotide sequence ID" value="NZ_JACJVO010000040.1"/>
</dbReference>